<reference evidence="2" key="1">
    <citation type="submission" date="2006-12" db="EMBL/GenBank/DDBJ databases">
        <title>Complete sequence of chromosome 1 of Verminephrobacter eiseniae EF01-2.</title>
        <authorList>
            <person name="Copeland A."/>
            <person name="Lucas S."/>
            <person name="Lapidus A."/>
            <person name="Barry K."/>
            <person name="Detter J.C."/>
            <person name="Glavina del Rio T."/>
            <person name="Dalin E."/>
            <person name="Tice H."/>
            <person name="Pitluck S."/>
            <person name="Chertkov O."/>
            <person name="Brettin T."/>
            <person name="Bruce D."/>
            <person name="Han C."/>
            <person name="Tapia R."/>
            <person name="Gilna P."/>
            <person name="Schmutz J."/>
            <person name="Larimer F."/>
            <person name="Land M."/>
            <person name="Hauser L."/>
            <person name="Kyrpides N."/>
            <person name="Kim E."/>
            <person name="Stahl D."/>
            <person name="Richardson P."/>
        </authorList>
    </citation>
    <scope>NUCLEOTIDE SEQUENCE [LARGE SCALE GENOMIC DNA]</scope>
    <source>
        <strain evidence="2">EF01-2</strain>
    </source>
</reference>
<keyword evidence="2" id="KW-1185">Reference proteome</keyword>
<dbReference type="KEGG" id="vei:Veis_3866"/>
<gene>
    <name evidence="1" type="ordered locus">Veis_3866</name>
</gene>
<dbReference type="Proteomes" id="UP000000374">
    <property type="component" value="Chromosome"/>
</dbReference>
<dbReference type="HOGENOM" id="CLU_3318848_0_0_4"/>
<proteinExistence type="predicted"/>
<accession>A1WPL7</accession>
<organism evidence="1 2">
    <name type="scientific">Verminephrobacter eiseniae (strain EF01-2)</name>
    <dbReference type="NCBI Taxonomy" id="391735"/>
    <lineage>
        <taxon>Bacteria</taxon>
        <taxon>Pseudomonadati</taxon>
        <taxon>Pseudomonadota</taxon>
        <taxon>Betaproteobacteria</taxon>
        <taxon>Burkholderiales</taxon>
        <taxon>Comamonadaceae</taxon>
        <taxon>Verminephrobacter</taxon>
    </lineage>
</organism>
<dbReference type="STRING" id="391735.Veis_3866"/>
<protein>
    <recommendedName>
        <fullName evidence="3">3-hydroxyacyl-CoA dehydrogenase C-terminal domain-containing protein</fullName>
    </recommendedName>
</protein>
<evidence type="ECO:0000313" key="1">
    <source>
        <dbReference type="EMBL" id="ABM59574.1"/>
    </source>
</evidence>
<evidence type="ECO:0008006" key="3">
    <source>
        <dbReference type="Google" id="ProtNLM"/>
    </source>
</evidence>
<name>A1WPL7_VEREI</name>
<dbReference type="AlphaFoldDB" id="A1WPL7"/>
<dbReference type="EMBL" id="CP000542">
    <property type="protein sequence ID" value="ABM59574.1"/>
    <property type="molecule type" value="Genomic_DNA"/>
</dbReference>
<sequence length="39" mass="4347">MQIADRICERGWFGQKTGRGYYLSEGGSCADPLRPPNDT</sequence>
<evidence type="ECO:0000313" key="2">
    <source>
        <dbReference type="Proteomes" id="UP000000374"/>
    </source>
</evidence>